<protein>
    <submittedName>
        <fullName evidence="1">Uncharacterized protein</fullName>
    </submittedName>
</protein>
<dbReference type="EMBL" id="BJON01000022">
    <property type="protein sequence ID" value="GED71728.1"/>
    <property type="molecule type" value="Genomic_DNA"/>
</dbReference>
<keyword evidence="2" id="KW-1185">Reference proteome</keyword>
<name>A0ABQ0TV03_9BACL</name>
<evidence type="ECO:0000313" key="1">
    <source>
        <dbReference type="EMBL" id="GED71728.1"/>
    </source>
</evidence>
<evidence type="ECO:0000313" key="2">
    <source>
        <dbReference type="Proteomes" id="UP000319578"/>
    </source>
</evidence>
<comment type="caution">
    <text evidence="1">The sequence shown here is derived from an EMBL/GenBank/DDBJ whole genome shotgun (WGS) entry which is preliminary data.</text>
</comment>
<dbReference type="Proteomes" id="UP000319578">
    <property type="component" value="Unassembled WGS sequence"/>
</dbReference>
<sequence length="62" mass="7344">MRDTETEKTKQGWTVNADIETSFTEVVKGTMMCWEWGRTGDKNRQQLTFLTNIEQYKNKKNP</sequence>
<accession>A0ABQ0TV03</accession>
<proteinExistence type="predicted"/>
<organism evidence="1 2">
    <name type="scientific">Brevibacillus reuszeri</name>
    <dbReference type="NCBI Taxonomy" id="54915"/>
    <lineage>
        <taxon>Bacteria</taxon>
        <taxon>Bacillati</taxon>
        <taxon>Bacillota</taxon>
        <taxon>Bacilli</taxon>
        <taxon>Bacillales</taxon>
        <taxon>Paenibacillaceae</taxon>
        <taxon>Brevibacillus</taxon>
    </lineage>
</organism>
<reference evidence="1 2" key="1">
    <citation type="submission" date="2019-06" db="EMBL/GenBank/DDBJ databases">
        <title>Whole genome shotgun sequence of Brevibacillus reuszeri NBRC 15719.</title>
        <authorList>
            <person name="Hosoyama A."/>
            <person name="Uohara A."/>
            <person name="Ohji S."/>
            <person name="Ichikawa N."/>
        </authorList>
    </citation>
    <scope>NUCLEOTIDE SEQUENCE [LARGE SCALE GENOMIC DNA]</scope>
    <source>
        <strain evidence="1 2">NBRC 15719</strain>
    </source>
</reference>
<gene>
    <name evidence="1" type="ORF">BRE01_54300</name>
</gene>